<dbReference type="InterPro" id="IPR013783">
    <property type="entry name" value="Ig-like_fold"/>
</dbReference>
<protein>
    <recommendedName>
        <fullName evidence="1">Bacterial repeat domain-containing protein</fullName>
    </recommendedName>
</protein>
<feature type="domain" description="Bacterial repeat" evidence="1">
    <location>
        <begin position="114"/>
        <end position="181"/>
    </location>
</feature>
<name>A0A445N148_9BACT</name>
<dbReference type="InterPro" id="IPR036116">
    <property type="entry name" value="FN3_sf"/>
</dbReference>
<feature type="domain" description="Bacterial repeat" evidence="1">
    <location>
        <begin position="186"/>
        <end position="253"/>
    </location>
</feature>
<evidence type="ECO:0000313" key="2">
    <source>
        <dbReference type="EMBL" id="SPD75476.1"/>
    </source>
</evidence>
<feature type="domain" description="Bacterial repeat" evidence="1">
    <location>
        <begin position="258"/>
        <end position="325"/>
    </location>
</feature>
<dbReference type="Gene3D" id="2.60.40.10">
    <property type="entry name" value="Immunoglobulins"/>
    <property type="match status" value="1"/>
</dbReference>
<proteinExistence type="predicted"/>
<organism evidence="2">
    <name type="scientific">uncultured Desulfobacterium sp</name>
    <dbReference type="NCBI Taxonomy" id="201089"/>
    <lineage>
        <taxon>Bacteria</taxon>
        <taxon>Pseudomonadati</taxon>
        <taxon>Thermodesulfobacteriota</taxon>
        <taxon>Desulfobacteria</taxon>
        <taxon>Desulfobacterales</taxon>
        <taxon>Desulfobacteriaceae</taxon>
        <taxon>Desulfobacterium</taxon>
        <taxon>environmental samples</taxon>
    </lineage>
</organism>
<dbReference type="EMBL" id="OJIN01000208">
    <property type="protein sequence ID" value="SPD75476.1"/>
    <property type="molecule type" value="Genomic_DNA"/>
</dbReference>
<dbReference type="InterPro" id="IPR044060">
    <property type="entry name" value="Bacterial_rp_domain"/>
</dbReference>
<sequence length="696" mass="73881">MSFNKIESVLITVIMLFCIFISMDSFALDITLSWNPSPGATGYKIYYSSYSSKAGPPYNGTGADEGPSPIDAGNVTQFTMHNLSEEGNRFAITAYNSYGESGYSSEAVLAPQKYSLFITTSGSGAVSPAGGTYTKGATVQLMATPATGWVFRGWSGDLNSTANPSAIVMDGNKTVTATFTQLPTQYTLSVNTTGQGSVSPAGGTYSKGATVQLKATPASGWVFSGWSGGLNSTANPSAIVMDGNKTVTAAFTQLPAQYALSVNTTGQGSVSPAGGTYNRGATVQLKATPASGWIFSGWSGDVSGTTNPVGIQMNSNKVVTANFRQMPPVINKFAAMPETICEGESALLIWDISGAEKVTIDNGIGMVDRVRGSVQVSPVLKTKYTLTASNAAGSRTGSITVAVGPSIVNVIPHDGAGVQDNYRVPINTSFAVHIFARNGIDLTKSDNIKFIIYSGNHCYIRSLKDTQVVKVTKLTNEPDTCVTKMWTVYHRAADSIFSEYNFDRVIQIVFEVNDKQMDSALQINYEFKTETETEYNNAVATSPVTTMIAPSSIRKKGYDAGLIISSGQLKSAKIIYNSSSAVMPEVGPIEEIPNMNLAKTSAVGKPVNLQPPTVFERPVIIYIPCPGYSNVGGLSVFMYNGKDWVAAFDTAGRVQPGCVGSVVPGSRVNHNSRSLSTIEVRIYRSGGFQAGKVTTY</sequence>
<gene>
    <name evidence="2" type="ORF">PITCH_A640019</name>
</gene>
<dbReference type="InterPro" id="IPR013378">
    <property type="entry name" value="InlB-like_B-rpt"/>
</dbReference>
<evidence type="ECO:0000259" key="1">
    <source>
        <dbReference type="Pfam" id="PF18998"/>
    </source>
</evidence>
<dbReference type="Pfam" id="PF18998">
    <property type="entry name" value="Flg_new_2"/>
    <property type="match status" value="3"/>
</dbReference>
<dbReference type="NCBIfam" id="TIGR02543">
    <property type="entry name" value="List_Bact_rpt"/>
    <property type="match status" value="1"/>
</dbReference>
<reference evidence="2" key="1">
    <citation type="submission" date="2018-01" db="EMBL/GenBank/DDBJ databases">
        <authorList>
            <person name="Regsiter A."/>
            <person name="William W."/>
        </authorList>
    </citation>
    <scope>NUCLEOTIDE SEQUENCE</scope>
    <source>
        <strain evidence="2">TRIP AH-1</strain>
    </source>
</reference>
<dbReference type="SUPFAM" id="SSF49265">
    <property type="entry name" value="Fibronectin type III"/>
    <property type="match status" value="1"/>
</dbReference>
<dbReference type="AlphaFoldDB" id="A0A445N148"/>
<accession>A0A445N148</accession>